<accession>A0A0C9TCX8</accession>
<keyword evidence="2" id="KW-0472">Membrane</keyword>
<organism evidence="3 4">
    <name type="scientific">Sphaerobolus stellatus (strain SS14)</name>
    <dbReference type="NCBI Taxonomy" id="990650"/>
    <lineage>
        <taxon>Eukaryota</taxon>
        <taxon>Fungi</taxon>
        <taxon>Dikarya</taxon>
        <taxon>Basidiomycota</taxon>
        <taxon>Agaricomycotina</taxon>
        <taxon>Agaricomycetes</taxon>
        <taxon>Phallomycetidae</taxon>
        <taxon>Geastrales</taxon>
        <taxon>Sphaerobolaceae</taxon>
        <taxon>Sphaerobolus</taxon>
    </lineage>
</organism>
<sequence>MPGGVASRLGAVRNGMVADPRPIMMVKPEPNERRQNSPSPIVTQASSLRPSGSSVSASGTSSSASAAQSSSSTGQVSAITSATTPTTTLDTAANIVTGTRNITDVLFPSSSSTDTSNASSSGGRSSRAIPQTVLMWIFAVIALGVITIIVVWR</sequence>
<feature type="region of interest" description="Disordered" evidence="1">
    <location>
        <begin position="106"/>
        <end position="126"/>
    </location>
</feature>
<evidence type="ECO:0000256" key="2">
    <source>
        <dbReference type="SAM" id="Phobius"/>
    </source>
</evidence>
<dbReference type="Proteomes" id="UP000054279">
    <property type="component" value="Unassembled WGS sequence"/>
</dbReference>
<dbReference type="AlphaFoldDB" id="A0A0C9TCX8"/>
<evidence type="ECO:0000313" key="4">
    <source>
        <dbReference type="Proteomes" id="UP000054279"/>
    </source>
</evidence>
<dbReference type="EMBL" id="KN837348">
    <property type="protein sequence ID" value="KIJ27038.1"/>
    <property type="molecule type" value="Genomic_DNA"/>
</dbReference>
<dbReference type="HOGENOM" id="CLU_1714459_0_0_1"/>
<evidence type="ECO:0000313" key="3">
    <source>
        <dbReference type="EMBL" id="KIJ27038.1"/>
    </source>
</evidence>
<feature type="compositionally biased region" description="Polar residues" evidence="1">
    <location>
        <begin position="36"/>
        <end position="50"/>
    </location>
</feature>
<keyword evidence="2" id="KW-1133">Transmembrane helix</keyword>
<keyword evidence="2" id="KW-0812">Transmembrane</keyword>
<name>A0A0C9TCX8_SPHS4</name>
<evidence type="ECO:0000256" key="1">
    <source>
        <dbReference type="SAM" id="MobiDB-lite"/>
    </source>
</evidence>
<proteinExistence type="predicted"/>
<dbReference type="OrthoDB" id="3269820at2759"/>
<feature type="compositionally biased region" description="Low complexity" evidence="1">
    <location>
        <begin position="51"/>
        <end position="93"/>
    </location>
</feature>
<keyword evidence="4" id="KW-1185">Reference proteome</keyword>
<feature type="region of interest" description="Disordered" evidence="1">
    <location>
        <begin position="1"/>
        <end position="94"/>
    </location>
</feature>
<protein>
    <submittedName>
        <fullName evidence="3">Uncharacterized protein</fullName>
    </submittedName>
</protein>
<gene>
    <name evidence="3" type="ORF">M422DRAFT_271797</name>
</gene>
<reference evidence="3 4" key="1">
    <citation type="submission" date="2014-06" db="EMBL/GenBank/DDBJ databases">
        <title>Evolutionary Origins and Diversification of the Mycorrhizal Mutualists.</title>
        <authorList>
            <consortium name="DOE Joint Genome Institute"/>
            <consortium name="Mycorrhizal Genomics Consortium"/>
            <person name="Kohler A."/>
            <person name="Kuo A."/>
            <person name="Nagy L.G."/>
            <person name="Floudas D."/>
            <person name="Copeland A."/>
            <person name="Barry K.W."/>
            <person name="Cichocki N."/>
            <person name="Veneault-Fourrey C."/>
            <person name="LaButti K."/>
            <person name="Lindquist E.A."/>
            <person name="Lipzen A."/>
            <person name="Lundell T."/>
            <person name="Morin E."/>
            <person name="Murat C."/>
            <person name="Riley R."/>
            <person name="Ohm R."/>
            <person name="Sun H."/>
            <person name="Tunlid A."/>
            <person name="Henrissat B."/>
            <person name="Grigoriev I.V."/>
            <person name="Hibbett D.S."/>
            <person name="Martin F."/>
        </authorList>
    </citation>
    <scope>NUCLEOTIDE SEQUENCE [LARGE SCALE GENOMIC DNA]</scope>
    <source>
        <strain evidence="3 4">SS14</strain>
    </source>
</reference>
<feature type="transmembrane region" description="Helical" evidence="2">
    <location>
        <begin position="133"/>
        <end position="152"/>
    </location>
</feature>
<feature type="compositionally biased region" description="Low complexity" evidence="1">
    <location>
        <begin position="109"/>
        <end position="126"/>
    </location>
</feature>